<dbReference type="InterPro" id="IPR012373">
    <property type="entry name" value="Ferrdict_sens_TM"/>
</dbReference>
<dbReference type="PANTHER" id="PTHR30273:SF2">
    <property type="entry name" value="PROTEIN FECR"/>
    <property type="match status" value="1"/>
</dbReference>
<dbReference type="PANTHER" id="PTHR30273">
    <property type="entry name" value="PERIPLASMIC SIGNAL SENSOR AND SIGMA FACTOR ACTIVATOR FECR-RELATED"/>
    <property type="match status" value="1"/>
</dbReference>
<reference evidence="3 4" key="1">
    <citation type="submission" date="2018-05" db="EMBL/GenBank/DDBJ databases">
        <title>Chitinophaga sp. K3CV102501T nov., isolated from isolated from a monsoon evergreen broad-leaved forest soil.</title>
        <authorList>
            <person name="Lv Y."/>
        </authorList>
    </citation>
    <scope>NUCLEOTIDE SEQUENCE [LARGE SCALE GENOMIC DNA]</scope>
    <source>
        <strain evidence="3 4">GDMCC 1.1325</strain>
    </source>
</reference>
<accession>A0A365XRP0</accession>
<keyword evidence="4" id="KW-1185">Reference proteome</keyword>
<feature type="domain" description="Protein FecR C-terminal" evidence="2">
    <location>
        <begin position="311"/>
        <end position="377"/>
    </location>
</feature>
<dbReference type="FunFam" id="2.60.120.1440:FF:000001">
    <property type="entry name" value="Putative anti-sigma factor"/>
    <property type="match status" value="1"/>
</dbReference>
<organism evidence="3 4">
    <name type="scientific">Chitinophaga flava</name>
    <dbReference type="NCBI Taxonomy" id="2259036"/>
    <lineage>
        <taxon>Bacteria</taxon>
        <taxon>Pseudomonadati</taxon>
        <taxon>Bacteroidota</taxon>
        <taxon>Chitinophagia</taxon>
        <taxon>Chitinophagales</taxon>
        <taxon>Chitinophagaceae</taxon>
        <taxon>Chitinophaga</taxon>
    </lineage>
</organism>
<dbReference type="InterPro" id="IPR032508">
    <property type="entry name" value="FecR_C"/>
</dbReference>
<dbReference type="EMBL" id="QFFJ01000002">
    <property type="protein sequence ID" value="RBL89003.1"/>
    <property type="molecule type" value="Genomic_DNA"/>
</dbReference>
<evidence type="ECO:0000259" key="2">
    <source>
        <dbReference type="Pfam" id="PF16344"/>
    </source>
</evidence>
<evidence type="ECO:0000259" key="1">
    <source>
        <dbReference type="Pfam" id="PF04773"/>
    </source>
</evidence>
<sequence length="379" mass="42135">MNNEEAALFVKRYAAGTATPEEHAAFEQWIHEQPLQEVQVLLDEYTALMEQHPIWLPANKALLDRILRELDRPPARVVPLSSWKKRLSIAAGIALLIAGAGYAGWHTVRQYRQPATAAVIHAGGNKAILQLADGTTLELDSTTQTRPSHVLNITAGLLQYNPRPYQGATVYNTLSTPRGGQYQLLLQDGTRVWLNAASSIRFPIAFNGNDRTVEITGEAYFEVAQDARKPFIVKAGTTQINVLGTHFNVSAYPEENNIRTTLTAGKVAVSNGSAPQQLTPGQQSVCTHSSHTISIRTVDPDQETAWKDGRFIFNGNIRDIMHQLERWYDVSVEYEGNISDQAFIGDISRNENLGEVLKILEFTGKIHFRTINRKIIVTP</sequence>
<dbReference type="GO" id="GO:0016989">
    <property type="term" value="F:sigma factor antagonist activity"/>
    <property type="evidence" value="ECO:0007669"/>
    <property type="project" value="TreeGrafter"/>
</dbReference>
<dbReference type="OrthoDB" id="1452822at2"/>
<dbReference type="Pfam" id="PF16344">
    <property type="entry name" value="FecR_C"/>
    <property type="match status" value="1"/>
</dbReference>
<dbReference type="AlphaFoldDB" id="A0A365XRP0"/>
<comment type="caution">
    <text evidence="3">The sequence shown here is derived from an EMBL/GenBank/DDBJ whole genome shotgun (WGS) entry which is preliminary data.</text>
</comment>
<protein>
    <submittedName>
        <fullName evidence="3">Iron dicitrate transport regulator FecR</fullName>
    </submittedName>
</protein>
<proteinExistence type="predicted"/>
<dbReference type="Gene3D" id="3.55.50.30">
    <property type="match status" value="1"/>
</dbReference>
<dbReference type="InterPro" id="IPR006860">
    <property type="entry name" value="FecR"/>
</dbReference>
<gene>
    <name evidence="3" type="ORF">DF182_20905</name>
</gene>
<evidence type="ECO:0000313" key="4">
    <source>
        <dbReference type="Proteomes" id="UP000253410"/>
    </source>
</evidence>
<dbReference type="PIRSF" id="PIRSF018266">
    <property type="entry name" value="FecR"/>
    <property type="match status" value="1"/>
</dbReference>
<dbReference type="Proteomes" id="UP000253410">
    <property type="component" value="Unassembled WGS sequence"/>
</dbReference>
<dbReference type="Gene3D" id="2.60.120.1440">
    <property type="match status" value="1"/>
</dbReference>
<feature type="domain" description="FecR protein" evidence="1">
    <location>
        <begin position="173"/>
        <end position="267"/>
    </location>
</feature>
<name>A0A365XRP0_9BACT</name>
<evidence type="ECO:0000313" key="3">
    <source>
        <dbReference type="EMBL" id="RBL89003.1"/>
    </source>
</evidence>
<dbReference type="Pfam" id="PF04773">
    <property type="entry name" value="FecR"/>
    <property type="match status" value="1"/>
</dbReference>
<dbReference type="RefSeq" id="WP_113617746.1">
    <property type="nucleotide sequence ID" value="NZ_QFFJ01000002.1"/>
</dbReference>